<dbReference type="SUPFAM" id="SSF52047">
    <property type="entry name" value="RNI-like"/>
    <property type="match status" value="1"/>
</dbReference>
<organism evidence="2 3">
    <name type="scientific">Hypsizygus marmoreus</name>
    <name type="common">White beech mushroom</name>
    <name type="synonym">Agaricus marmoreus</name>
    <dbReference type="NCBI Taxonomy" id="39966"/>
    <lineage>
        <taxon>Eukaryota</taxon>
        <taxon>Fungi</taxon>
        <taxon>Dikarya</taxon>
        <taxon>Basidiomycota</taxon>
        <taxon>Agaricomycotina</taxon>
        <taxon>Agaricomycetes</taxon>
        <taxon>Agaricomycetidae</taxon>
        <taxon>Agaricales</taxon>
        <taxon>Tricholomatineae</taxon>
        <taxon>Lyophyllaceae</taxon>
        <taxon>Hypsizygus</taxon>
    </lineage>
</organism>
<dbReference type="AlphaFoldDB" id="A0A369JVC2"/>
<feature type="domain" description="F-box" evidence="1">
    <location>
        <begin position="153"/>
        <end position="198"/>
    </location>
</feature>
<accession>A0A369JVC2</accession>
<dbReference type="InParanoid" id="A0A369JVC2"/>
<proteinExistence type="predicted"/>
<dbReference type="Proteomes" id="UP000076154">
    <property type="component" value="Unassembled WGS sequence"/>
</dbReference>
<comment type="caution">
    <text evidence="2">The sequence shown here is derived from an EMBL/GenBank/DDBJ whole genome shotgun (WGS) entry which is preliminary data.</text>
</comment>
<evidence type="ECO:0000259" key="1">
    <source>
        <dbReference type="PROSITE" id="PS50181"/>
    </source>
</evidence>
<name>A0A369JVC2_HYPMA</name>
<gene>
    <name evidence="2" type="ORF">Hypma_006444</name>
</gene>
<dbReference type="InterPro" id="IPR036047">
    <property type="entry name" value="F-box-like_dom_sf"/>
</dbReference>
<evidence type="ECO:0000313" key="3">
    <source>
        <dbReference type="Proteomes" id="UP000076154"/>
    </source>
</evidence>
<sequence length="644" mass="74274">MFSDEDVSEDFPPELVLYSKKANELSAQGRGQMAEKCLELHGVWSFLRTVEGFHTGSLDLSGRHHPRFSQVETQWDAYLVDFLGLSMHATGNVVESSKHRPPCFGYSLADDTLWQKFRERWMIPSYCCFNCLWSNTDRVLQTLARLPVPRIQQICLLHLPFELLDNVFRLAALKEARLLASVCRELNHIAQRYIFRRQRFIFKEPWNFLHDFKDGVDIFPHMLSHARLAREALLAGMAFLLDRPDLAERVHHLSLSEQWFTSIPEIEPRFFTDWIAEEEIDPIYDAFANLVYACPHITSLFFKRITITLEIIQAISNLHHLHTLELSNCLLSTAVYQLLDSEDPISMATSVHNLHSEMSVGRTDQWYMPILCPHLRTLCVRSLKGRDLFIPHPMLYSKFTFFNTLQRLFLSEIHHEDFQDLVTWFTSIASTITSLSHFKLHAISGIADSQIISLLGALRMSPLQVLVLEGLAEAEFPLFDYIAQHFPHVLGLTLVRRASNRQKRDKAVRWPHRPWEYARWTARLTNLQHFGWNAVDDRDCPSLVSSALLQFEDGFLDEDKDVDALWDAECLDYSAPDVWTPVIFAIHCPTIKTFASMTSSSFSQRRIIRAADGSISVEVDRNGFECWNPTRHAGSWPTVLPTTT</sequence>
<dbReference type="SUPFAM" id="SSF81383">
    <property type="entry name" value="F-box domain"/>
    <property type="match status" value="1"/>
</dbReference>
<dbReference type="STRING" id="39966.A0A369JVC2"/>
<dbReference type="InterPro" id="IPR032675">
    <property type="entry name" value="LRR_dom_sf"/>
</dbReference>
<dbReference type="OrthoDB" id="3258311at2759"/>
<dbReference type="Gene3D" id="3.80.10.10">
    <property type="entry name" value="Ribonuclease Inhibitor"/>
    <property type="match status" value="1"/>
</dbReference>
<dbReference type="EMBL" id="LUEZ02000040">
    <property type="protein sequence ID" value="RDB26291.1"/>
    <property type="molecule type" value="Genomic_DNA"/>
</dbReference>
<protein>
    <recommendedName>
        <fullName evidence="1">F-box domain-containing protein</fullName>
    </recommendedName>
</protein>
<reference evidence="2" key="1">
    <citation type="submission" date="2018-04" db="EMBL/GenBank/DDBJ databases">
        <title>Whole genome sequencing of Hypsizygus marmoreus.</title>
        <authorList>
            <person name="Choi I.-G."/>
            <person name="Min B."/>
            <person name="Kim J.-G."/>
            <person name="Kim S."/>
            <person name="Oh Y.-L."/>
            <person name="Kong W.-S."/>
            <person name="Park H."/>
            <person name="Jeong J."/>
            <person name="Song E.-S."/>
        </authorList>
    </citation>
    <scope>NUCLEOTIDE SEQUENCE [LARGE SCALE GENOMIC DNA]</scope>
    <source>
        <strain evidence="2">51987-8</strain>
    </source>
</reference>
<keyword evidence="3" id="KW-1185">Reference proteome</keyword>
<evidence type="ECO:0000313" key="2">
    <source>
        <dbReference type="EMBL" id="RDB26291.1"/>
    </source>
</evidence>
<dbReference type="PROSITE" id="PS50181">
    <property type="entry name" value="FBOX"/>
    <property type="match status" value="1"/>
</dbReference>
<dbReference type="InterPro" id="IPR001810">
    <property type="entry name" value="F-box_dom"/>
</dbReference>